<dbReference type="eggNOG" id="COG0582">
    <property type="taxonomic scope" value="Bacteria"/>
</dbReference>
<gene>
    <name evidence="4" type="ORF">CY0110_30765</name>
</gene>
<feature type="compositionally biased region" description="Low complexity" evidence="2">
    <location>
        <begin position="396"/>
        <end position="426"/>
    </location>
</feature>
<keyword evidence="5" id="KW-1185">Reference proteome</keyword>
<protein>
    <recommendedName>
        <fullName evidence="3">Telomere resolvase ResT/TelK catalytic domain-containing protein</fullName>
    </recommendedName>
</protein>
<dbReference type="Proteomes" id="UP000003781">
    <property type="component" value="Unassembled WGS sequence"/>
</dbReference>
<feature type="domain" description="Telomere resolvase ResT/TelK catalytic" evidence="3">
    <location>
        <begin position="164"/>
        <end position="360"/>
    </location>
</feature>
<keyword evidence="1" id="KW-0175">Coiled coil</keyword>
<organism evidence="4 5">
    <name type="scientific">Crocosphaera chwakensis CCY0110</name>
    <dbReference type="NCBI Taxonomy" id="391612"/>
    <lineage>
        <taxon>Bacteria</taxon>
        <taxon>Bacillati</taxon>
        <taxon>Cyanobacteriota</taxon>
        <taxon>Cyanophyceae</taxon>
        <taxon>Oscillatoriophycideae</taxon>
        <taxon>Chroococcales</taxon>
        <taxon>Aphanothecaceae</taxon>
        <taxon>Crocosphaera</taxon>
        <taxon>Crocosphaera chwakensis</taxon>
    </lineage>
</organism>
<dbReference type="InterPro" id="IPR032047">
    <property type="entry name" value="ResT/TelK_cat"/>
</dbReference>
<feature type="region of interest" description="Disordered" evidence="2">
    <location>
        <begin position="752"/>
        <end position="793"/>
    </location>
</feature>
<feature type="compositionally biased region" description="Basic and acidic residues" evidence="2">
    <location>
        <begin position="759"/>
        <end position="768"/>
    </location>
</feature>
<evidence type="ECO:0000256" key="2">
    <source>
        <dbReference type="SAM" id="MobiDB-lite"/>
    </source>
</evidence>
<dbReference type="Gene3D" id="1.10.443.30">
    <property type="entry name" value="Telomere resolvase"/>
    <property type="match status" value="2"/>
</dbReference>
<evidence type="ECO:0000259" key="3">
    <source>
        <dbReference type="Pfam" id="PF16684"/>
    </source>
</evidence>
<evidence type="ECO:0000313" key="5">
    <source>
        <dbReference type="Proteomes" id="UP000003781"/>
    </source>
</evidence>
<sequence length="880" mass="100569">MASTEQQQSLSNFCQRENLTALRDEAVANYHDRIQARKRTKMTSDERQILIDWFIEHLKTLKSKDAIQSFCEREIALLEEGYPQNTIASDILGKYRHAIAKAIEQNDIHLNPDNSHRYTYQKRDTGKKVEAHEHYALTYLKYDSQTYQQLRNQTTDVNNQRQDNLQPVHLSSYTQQIQQLLQTPTTEPHQDLKLAIAIAGATGRRHTEVLSKGTFTQTNHPYLLHFQGQQKKKKGDETSFDILTILPATEVMSAIERFRAIPTIAHLHSLPSSNTQVKSFNVQVNRIVIKLFQETGIVPVLPEKKYVSIHRLRGVYGAIAIHYFCPQSQHQHRFLQHYLGHTLSEQIAVNSSATPHYFHYYLVDDDHQPLTDKGILLSEFPLLDHPSDKNQPSFPPQTVTTQTKTSPITTSYPSPSSVSLIPSELSQTRQSELEKGLSEMLNSDSYTVIMAGLMAVTGRSPGELLKSATFEPHDDQFTLLFSPTGLGAKYPLKTLVPGHVVLETRKRLKNHDDVRDLLYATPNQINSHCLPYISGAITSHLPFDNLDETLDNYTQLTNNYTPRPSRPLNQHLERIAHRLKLQGTHEQIYQALIQWVEQQLDSPKQTNLTLSTLRPIFEKLDLSGSDEEMVDELLKWIDRQLNAPVLPAQPSVDPLLAQTLSNQSQTLAWLTQRLQSLEREHHENHHYHGDDNAVQSLQTKIQKLQQDNAHLKQQLSQLQTENDQLQQENQEFKVISDRMEVARQALFGEQLSLPIETDTTPKKTDRKTNTHQTLKTPKTQQKQTRKRNDSAVERAKNITSAILQWNQDHPDDSWAVNRGLLEKTFGINRAAAGRFLEVHSSLVTQVNQVGKVKNIRSHNRRKDPTPLQSFVDTFVKDSSG</sequence>
<dbReference type="Gene3D" id="1.20.5.170">
    <property type="match status" value="1"/>
</dbReference>
<dbReference type="EMBL" id="AAXW01000046">
    <property type="protein sequence ID" value="EAZ89352.1"/>
    <property type="molecule type" value="Genomic_DNA"/>
</dbReference>
<feature type="domain" description="Telomere resolvase ResT/TelK catalytic" evidence="3">
    <location>
        <begin position="431"/>
        <end position="529"/>
    </location>
</feature>
<dbReference type="Pfam" id="PF16684">
    <property type="entry name" value="ResT-TelK_cat"/>
    <property type="match status" value="2"/>
</dbReference>
<dbReference type="InterPro" id="IPR038280">
    <property type="entry name" value="ResT/TelK_cat_sf"/>
</dbReference>
<evidence type="ECO:0000313" key="4">
    <source>
        <dbReference type="EMBL" id="EAZ89352.1"/>
    </source>
</evidence>
<feature type="compositionally biased region" description="Low complexity" evidence="2">
    <location>
        <begin position="770"/>
        <end position="782"/>
    </location>
</feature>
<name>A3IVW6_9CHRO</name>
<comment type="caution">
    <text evidence="4">The sequence shown here is derived from an EMBL/GenBank/DDBJ whole genome shotgun (WGS) entry which is preliminary data.</text>
</comment>
<dbReference type="Gene3D" id="6.10.140.1780">
    <property type="match status" value="1"/>
</dbReference>
<dbReference type="RefSeq" id="WP_008277526.1">
    <property type="nucleotide sequence ID" value="NZ_AAXW01000046.1"/>
</dbReference>
<reference evidence="4 5" key="1">
    <citation type="submission" date="2007-03" db="EMBL/GenBank/DDBJ databases">
        <authorList>
            <person name="Stal L."/>
            <person name="Ferriera S."/>
            <person name="Johnson J."/>
            <person name="Kravitz S."/>
            <person name="Beeson K."/>
            <person name="Sutton G."/>
            <person name="Rogers Y.-H."/>
            <person name="Friedman R."/>
            <person name="Frazier M."/>
            <person name="Venter J.C."/>
        </authorList>
    </citation>
    <scope>NUCLEOTIDE SEQUENCE [LARGE SCALE GENOMIC DNA]</scope>
    <source>
        <strain evidence="4 5">CCY0110</strain>
    </source>
</reference>
<proteinExistence type="predicted"/>
<feature type="region of interest" description="Disordered" evidence="2">
    <location>
        <begin position="387"/>
        <end position="429"/>
    </location>
</feature>
<dbReference type="OrthoDB" id="415530at2"/>
<evidence type="ECO:0000256" key="1">
    <source>
        <dbReference type="SAM" id="Coils"/>
    </source>
</evidence>
<dbReference type="AlphaFoldDB" id="A3IVW6"/>
<accession>A3IVW6</accession>
<feature type="coiled-coil region" evidence="1">
    <location>
        <begin position="660"/>
        <end position="738"/>
    </location>
</feature>